<dbReference type="GO" id="GO:0003677">
    <property type="term" value="F:DNA binding"/>
    <property type="evidence" value="ECO:0007669"/>
    <property type="project" value="UniProtKB-KW"/>
</dbReference>
<proteinExistence type="predicted"/>
<dbReference type="EMBL" id="CP013342">
    <property type="protein sequence ID" value="AMU93190.1"/>
    <property type="molecule type" value="Genomic_DNA"/>
</dbReference>
<gene>
    <name evidence="5" type="ORF">AOA14_01060</name>
</gene>
<evidence type="ECO:0000259" key="4">
    <source>
        <dbReference type="Pfam" id="PF00392"/>
    </source>
</evidence>
<dbReference type="Pfam" id="PF00392">
    <property type="entry name" value="GntR"/>
    <property type="match status" value="1"/>
</dbReference>
<evidence type="ECO:0000313" key="6">
    <source>
        <dbReference type="Proteomes" id="UP000076234"/>
    </source>
</evidence>
<keyword evidence="3" id="KW-0804">Transcription</keyword>
<organism evidence="5 6">
    <name type="scientific">Sphingopyxis terrae subsp. terrae NBRC 15098</name>
    <dbReference type="NCBI Taxonomy" id="1219058"/>
    <lineage>
        <taxon>Bacteria</taxon>
        <taxon>Pseudomonadati</taxon>
        <taxon>Pseudomonadota</taxon>
        <taxon>Alphaproteobacteria</taxon>
        <taxon>Sphingomonadales</taxon>
        <taxon>Sphingomonadaceae</taxon>
        <taxon>Sphingopyxis</taxon>
    </lineage>
</organism>
<keyword evidence="1" id="KW-0805">Transcription regulation</keyword>
<dbReference type="Gene3D" id="1.10.10.10">
    <property type="entry name" value="Winged helix-like DNA-binding domain superfamily/Winged helix DNA-binding domain"/>
    <property type="match status" value="1"/>
</dbReference>
<protein>
    <recommendedName>
        <fullName evidence="4">HTH gntR-type domain-containing protein</fullName>
    </recommendedName>
</protein>
<dbReference type="PANTHER" id="PTHR43537:SF5">
    <property type="entry name" value="UXU OPERON TRANSCRIPTIONAL REGULATOR"/>
    <property type="match status" value="1"/>
</dbReference>
<dbReference type="STRING" id="1219058.AOA14_01060"/>
<accession>A0A142VTR9</accession>
<dbReference type="SUPFAM" id="SSF46785">
    <property type="entry name" value="Winged helix' DNA-binding domain"/>
    <property type="match status" value="1"/>
</dbReference>
<dbReference type="InterPro" id="IPR036388">
    <property type="entry name" value="WH-like_DNA-bd_sf"/>
</dbReference>
<reference evidence="6" key="1">
    <citation type="submission" date="2015-11" db="EMBL/GenBank/DDBJ databases">
        <title>Complete genome sequence of a polyethylene glycol-degrading strain Sphingopyxis terrae strain 203-1 (NBRC 15098).</title>
        <authorList>
            <person name="Yoshiyuki O."/>
            <person name="Shouta N."/>
            <person name="Nagata Y."/>
            <person name="Numata M."/>
            <person name="Tsuchikane K."/>
            <person name="Hosoyama A."/>
            <person name="Yamazoe A."/>
            <person name="Tsuda M."/>
            <person name="Fujita N."/>
            <person name="Kawai F."/>
        </authorList>
    </citation>
    <scope>NUCLEOTIDE SEQUENCE [LARGE SCALE GENOMIC DNA]</scope>
    <source>
        <strain evidence="6">203-1</strain>
    </source>
</reference>
<sequence length="200" mass="22721">MKMSADHGLSQRAYTSLKLDLIEGRIASGRINIGQLADRYGMSATPVREAMLRLVGEALLDMPVTGGFEIPSLDENAARHLYILSQYVMLTAASCRSSLLVSHDFNQQDELGAPPPIELLFDSISQVTQNVFFMHLVRNLNDRMRRIRRAEERKLSGLRREFDALLGKIERGNRQSIRRSVVAYHRRRIRNLPEIMSGLT</sequence>
<reference evidence="5 6" key="2">
    <citation type="journal article" date="2016" name="Genome Announc.">
        <title>Complete Genome Sequence of Sphingopyxis terrae Strain 203-1 (NBRC 111660), a Polyethylene Glycol Degrader.</title>
        <authorList>
            <person name="Ohtsubo Y."/>
            <person name="Nonoyama S."/>
            <person name="Nagata Y."/>
            <person name="Numata M."/>
            <person name="Tsuchikane K."/>
            <person name="Hosoyama A."/>
            <person name="Yamazoe A."/>
            <person name="Tsuda M."/>
            <person name="Fujita N."/>
            <person name="Kawai F."/>
        </authorList>
    </citation>
    <scope>NUCLEOTIDE SEQUENCE [LARGE SCALE GENOMIC DNA]</scope>
    <source>
        <strain evidence="5 6">203-1</strain>
    </source>
</reference>
<dbReference type="KEGG" id="ster:AOA14_01060"/>
<dbReference type="Proteomes" id="UP000076234">
    <property type="component" value="Chromosome"/>
</dbReference>
<dbReference type="InterPro" id="IPR036390">
    <property type="entry name" value="WH_DNA-bd_sf"/>
</dbReference>
<evidence type="ECO:0000313" key="5">
    <source>
        <dbReference type="EMBL" id="AMU93190.1"/>
    </source>
</evidence>
<dbReference type="GO" id="GO:0003700">
    <property type="term" value="F:DNA-binding transcription factor activity"/>
    <property type="evidence" value="ECO:0007669"/>
    <property type="project" value="InterPro"/>
</dbReference>
<feature type="domain" description="HTH gntR-type" evidence="4">
    <location>
        <begin position="9"/>
        <end position="68"/>
    </location>
</feature>
<keyword evidence="2" id="KW-0238">DNA-binding</keyword>
<evidence type="ECO:0000256" key="2">
    <source>
        <dbReference type="ARBA" id="ARBA00023125"/>
    </source>
</evidence>
<evidence type="ECO:0000256" key="1">
    <source>
        <dbReference type="ARBA" id="ARBA00023015"/>
    </source>
</evidence>
<dbReference type="AlphaFoldDB" id="A0A142VTR9"/>
<name>A0A142VTR9_9SPHN</name>
<dbReference type="PANTHER" id="PTHR43537">
    <property type="entry name" value="TRANSCRIPTIONAL REGULATOR, GNTR FAMILY"/>
    <property type="match status" value="1"/>
</dbReference>
<dbReference type="InterPro" id="IPR000524">
    <property type="entry name" value="Tscrpt_reg_HTH_GntR"/>
</dbReference>
<evidence type="ECO:0000256" key="3">
    <source>
        <dbReference type="ARBA" id="ARBA00023163"/>
    </source>
</evidence>